<dbReference type="AlphaFoldDB" id="A0A816ADA7"/>
<dbReference type="Proteomes" id="UP000663829">
    <property type="component" value="Unassembled WGS sequence"/>
</dbReference>
<sequence>MADFNSTASDPELYVDPFDSRYNSSTDEDDKEDLLSTQSTSDDRNSDDEDQIPIPMPRQGKQTTPWYSHSINVSVISLTSIDQMTLKTFDKQKCCVYSNRYKQEFWVDNCDVYQYGGRNEYKRPPPSQVFQKGVKVFALFRDGKIYLSTVVNSSRYTYFVIRQEDLQFDEVDIDDITLFQQQEVNSEERQQIIKTQHIEKGQTTANKHSFHQQHRQATYDEYPLDLTITGDLLSISVEFGDLSWPQQGKPWWDAKPPRQPVISTNVNQTIISDRSITQSTLEQQSQPAIE</sequence>
<name>A0A816ADA7_9BILA</name>
<evidence type="ECO:0000313" key="4">
    <source>
        <dbReference type="EMBL" id="CAF4471529.1"/>
    </source>
</evidence>
<reference evidence="2" key="1">
    <citation type="submission" date="2021-02" db="EMBL/GenBank/DDBJ databases">
        <authorList>
            <person name="Nowell W R."/>
        </authorList>
    </citation>
    <scope>NUCLEOTIDE SEQUENCE</scope>
</reference>
<gene>
    <name evidence="2" type="ORF">GPM918_LOCUS42132</name>
    <name evidence="4" type="ORF">SRO942_LOCUS43314</name>
    <name evidence="3" type="ORF">TMI583_LOCUS45843</name>
</gene>
<evidence type="ECO:0000313" key="3">
    <source>
        <dbReference type="EMBL" id="CAF4451398.1"/>
    </source>
</evidence>
<evidence type="ECO:0000313" key="5">
    <source>
        <dbReference type="Proteomes" id="UP000663829"/>
    </source>
</evidence>
<dbReference type="Proteomes" id="UP000681722">
    <property type="component" value="Unassembled WGS sequence"/>
</dbReference>
<dbReference type="EMBL" id="CAJNOQ010034823">
    <property type="protein sequence ID" value="CAF1596582.1"/>
    <property type="molecule type" value="Genomic_DNA"/>
</dbReference>
<feature type="non-terminal residue" evidence="2">
    <location>
        <position position="290"/>
    </location>
</feature>
<dbReference type="EMBL" id="CAJOBA010083208">
    <property type="protein sequence ID" value="CAF4451398.1"/>
    <property type="molecule type" value="Genomic_DNA"/>
</dbReference>
<evidence type="ECO:0000256" key="1">
    <source>
        <dbReference type="SAM" id="MobiDB-lite"/>
    </source>
</evidence>
<dbReference type="EMBL" id="CAJOBC010101120">
    <property type="protein sequence ID" value="CAF4471529.1"/>
    <property type="molecule type" value="Genomic_DNA"/>
</dbReference>
<dbReference type="Proteomes" id="UP000682733">
    <property type="component" value="Unassembled WGS sequence"/>
</dbReference>
<keyword evidence="5" id="KW-1185">Reference proteome</keyword>
<comment type="caution">
    <text evidence="2">The sequence shown here is derived from an EMBL/GenBank/DDBJ whole genome shotgun (WGS) entry which is preliminary data.</text>
</comment>
<protein>
    <submittedName>
        <fullName evidence="2">Uncharacterized protein</fullName>
    </submittedName>
</protein>
<evidence type="ECO:0000313" key="2">
    <source>
        <dbReference type="EMBL" id="CAF1596582.1"/>
    </source>
</evidence>
<proteinExistence type="predicted"/>
<organism evidence="2 5">
    <name type="scientific">Didymodactylos carnosus</name>
    <dbReference type="NCBI Taxonomy" id="1234261"/>
    <lineage>
        <taxon>Eukaryota</taxon>
        <taxon>Metazoa</taxon>
        <taxon>Spiralia</taxon>
        <taxon>Gnathifera</taxon>
        <taxon>Rotifera</taxon>
        <taxon>Eurotatoria</taxon>
        <taxon>Bdelloidea</taxon>
        <taxon>Philodinida</taxon>
        <taxon>Philodinidae</taxon>
        <taxon>Didymodactylos</taxon>
    </lineage>
</organism>
<feature type="region of interest" description="Disordered" evidence="1">
    <location>
        <begin position="1"/>
        <end position="65"/>
    </location>
</feature>
<accession>A0A816ADA7</accession>